<proteinExistence type="predicted"/>
<dbReference type="EMBL" id="UINC01029206">
    <property type="protein sequence ID" value="SVB11542.1"/>
    <property type="molecule type" value="Genomic_DNA"/>
</dbReference>
<reference evidence="1" key="1">
    <citation type="submission" date="2018-05" db="EMBL/GenBank/DDBJ databases">
        <authorList>
            <person name="Lanie J.A."/>
            <person name="Ng W.-L."/>
            <person name="Kazmierczak K.M."/>
            <person name="Andrzejewski T.M."/>
            <person name="Davidsen T.M."/>
            <person name="Wayne K.J."/>
            <person name="Tettelin H."/>
            <person name="Glass J.I."/>
            <person name="Rusch D."/>
            <person name="Podicherti R."/>
            <person name="Tsui H.-C.T."/>
            <person name="Winkler M.E."/>
        </authorList>
    </citation>
    <scope>NUCLEOTIDE SEQUENCE</scope>
</reference>
<protein>
    <submittedName>
        <fullName evidence="1">Uncharacterized protein</fullName>
    </submittedName>
</protein>
<dbReference type="AlphaFoldDB" id="A0A382BE52"/>
<evidence type="ECO:0000313" key="1">
    <source>
        <dbReference type="EMBL" id="SVB11542.1"/>
    </source>
</evidence>
<gene>
    <name evidence="1" type="ORF">METZ01_LOCUS164396</name>
</gene>
<name>A0A382BE52_9ZZZZ</name>
<organism evidence="1">
    <name type="scientific">marine metagenome</name>
    <dbReference type="NCBI Taxonomy" id="408172"/>
    <lineage>
        <taxon>unclassified sequences</taxon>
        <taxon>metagenomes</taxon>
        <taxon>ecological metagenomes</taxon>
    </lineage>
</organism>
<dbReference type="PROSITE" id="PS51257">
    <property type="entry name" value="PROKAR_LIPOPROTEIN"/>
    <property type="match status" value="1"/>
</dbReference>
<sequence length="361" mass="37909">MMTNTRSALAGFFLGAVLLLSACGSLGADADDAPRAAADNSEPVTTMPTTSLLEVSTTTVSSDAARSGFVSDVAAATPILGGLSEDDLGCVADRLLVELEPTEVVTLTRNGPRPDQAGLAVIALRDCDLVLHVVGLGIGQSLAVDPDALPLEPECLLNGVTADDLMPFLEAKFEMGVVDLDDDEAIDLLGNTPVMANMIRCSTEAMLGVSADAPAVCTGLADRLGQMLASLMEMELDTGGEPDPFALVEVFRVTDEVFTWLVDEVPVELRGDTELVRDTNSRIGILLAETRADLAEPVEDDPEAAEERMVAFLGVMARIAADLEADMDEVEAASARLRDWTIATCGDSSSMLFELLTGMGA</sequence>
<accession>A0A382BE52</accession>